<dbReference type="InterPro" id="IPR036087">
    <property type="entry name" value="Nict_dMeBzImd_PRibTrfase_sf"/>
</dbReference>
<dbReference type="RefSeq" id="WP_048692210.1">
    <property type="nucleotide sequence ID" value="NZ_KQ130489.1"/>
</dbReference>
<keyword evidence="12" id="KW-1185">Reference proteome</keyword>
<dbReference type="HAMAP" id="MF_00230">
    <property type="entry name" value="CobT"/>
    <property type="match status" value="1"/>
</dbReference>
<keyword evidence="6 10" id="KW-0328">Glycosyltransferase</keyword>
<evidence type="ECO:0000313" key="12">
    <source>
        <dbReference type="Proteomes" id="UP000037600"/>
    </source>
</evidence>
<dbReference type="PANTHER" id="PTHR43463:SF1">
    <property type="entry name" value="NICOTINATE-NUCLEOTIDE--DIMETHYLBENZIMIDAZOLE PHOSPHORIBOSYLTRANSFERASE"/>
    <property type="match status" value="1"/>
</dbReference>
<evidence type="ECO:0000256" key="3">
    <source>
        <dbReference type="ARBA" id="ARBA00011991"/>
    </source>
</evidence>
<evidence type="ECO:0000256" key="9">
    <source>
        <dbReference type="ARBA" id="ARBA00047340"/>
    </source>
</evidence>
<dbReference type="Proteomes" id="UP000037600">
    <property type="component" value="Unassembled WGS sequence"/>
</dbReference>
<evidence type="ECO:0000313" key="11">
    <source>
        <dbReference type="EMBL" id="KMT65383.1"/>
    </source>
</evidence>
<dbReference type="SUPFAM" id="SSF52733">
    <property type="entry name" value="Nicotinate mononucleotide:5,6-dimethylbenzimidazole phosphoribosyltransferase (CobT)"/>
    <property type="match status" value="1"/>
</dbReference>
<dbReference type="EMBL" id="LAZL01000012">
    <property type="protein sequence ID" value="KMT65383.1"/>
    <property type="molecule type" value="Genomic_DNA"/>
</dbReference>
<dbReference type="InterPro" id="IPR023195">
    <property type="entry name" value="Nict_dMeBzImd_PRibTrfase_N"/>
</dbReference>
<dbReference type="GO" id="GO:0008939">
    <property type="term" value="F:nicotinate-nucleotide-dimethylbenzimidazole phosphoribosyltransferase activity"/>
    <property type="evidence" value="ECO:0007669"/>
    <property type="project" value="UniProtKB-UniRule"/>
</dbReference>
<comment type="caution">
    <text evidence="11">The sequence shown here is derived from an EMBL/GenBank/DDBJ whole genome shotgun (WGS) entry which is preliminary data.</text>
</comment>
<dbReference type="FunFam" id="3.40.50.10210:FF:000001">
    <property type="entry name" value="Nicotinate-nucleotide--dimethylbenzimidazole phosphoribosyltransferase"/>
    <property type="match status" value="1"/>
</dbReference>
<dbReference type="AlphaFoldDB" id="A0A0J8GXC3"/>
<dbReference type="STRING" id="1513271.XM47_09940"/>
<gene>
    <name evidence="10" type="primary">cobT</name>
    <name evidence="11" type="ORF">XM47_09940</name>
</gene>
<evidence type="ECO:0000256" key="8">
    <source>
        <dbReference type="ARBA" id="ARBA00030686"/>
    </source>
</evidence>
<dbReference type="InterPro" id="IPR003200">
    <property type="entry name" value="Nict_dMeBzImd_PRibTrfase"/>
</dbReference>
<evidence type="ECO:0000256" key="10">
    <source>
        <dbReference type="HAMAP-Rule" id="MF_00230"/>
    </source>
</evidence>
<reference evidence="11 12" key="1">
    <citation type="submission" date="2015-04" db="EMBL/GenBank/DDBJ databases">
        <title>Draft Genome Sequence of the Novel Agar-Digesting Marine Bacterium Q1.</title>
        <authorList>
            <person name="Li Y."/>
            <person name="Li D."/>
            <person name="Chen G."/>
            <person name="Du Z."/>
        </authorList>
    </citation>
    <scope>NUCLEOTIDE SEQUENCE [LARGE SCALE GENOMIC DNA]</scope>
    <source>
        <strain evidence="11 12">Q1</strain>
    </source>
</reference>
<evidence type="ECO:0000256" key="5">
    <source>
        <dbReference type="ARBA" id="ARBA00022573"/>
    </source>
</evidence>
<evidence type="ECO:0000256" key="2">
    <source>
        <dbReference type="ARBA" id="ARBA00007110"/>
    </source>
</evidence>
<dbReference type="GO" id="GO:0009236">
    <property type="term" value="P:cobalamin biosynthetic process"/>
    <property type="evidence" value="ECO:0007669"/>
    <property type="project" value="UniProtKB-UniRule"/>
</dbReference>
<dbReference type="Gene3D" id="1.10.1610.10">
    <property type="match status" value="1"/>
</dbReference>
<dbReference type="InterPro" id="IPR017846">
    <property type="entry name" value="Nict_dMeBzImd_PRibTrfase_bact"/>
</dbReference>
<evidence type="ECO:0000256" key="7">
    <source>
        <dbReference type="ARBA" id="ARBA00022679"/>
    </source>
</evidence>
<comment type="similarity">
    <text evidence="2 10">Belongs to the CobT family.</text>
</comment>
<name>A0A0J8GXC3_9ALTE</name>
<comment type="pathway">
    <text evidence="1 10">Nucleoside biosynthesis; alpha-ribazole biosynthesis; alpha-ribazole from 5,6-dimethylbenzimidazole: step 1/2.</text>
</comment>
<comment type="catalytic activity">
    <reaction evidence="9 10">
        <text>5,6-dimethylbenzimidazole + nicotinate beta-D-ribonucleotide = alpha-ribazole 5'-phosphate + nicotinate + H(+)</text>
        <dbReference type="Rhea" id="RHEA:11196"/>
        <dbReference type="ChEBI" id="CHEBI:15378"/>
        <dbReference type="ChEBI" id="CHEBI:15890"/>
        <dbReference type="ChEBI" id="CHEBI:32544"/>
        <dbReference type="ChEBI" id="CHEBI:57502"/>
        <dbReference type="ChEBI" id="CHEBI:57918"/>
        <dbReference type="EC" id="2.4.2.21"/>
    </reaction>
</comment>
<dbReference type="Gene3D" id="3.40.50.10210">
    <property type="match status" value="1"/>
</dbReference>
<dbReference type="NCBIfam" id="TIGR03160">
    <property type="entry name" value="cobT_DBIPRT"/>
    <property type="match status" value="1"/>
</dbReference>
<dbReference type="NCBIfam" id="NF000996">
    <property type="entry name" value="PRK00105.1"/>
    <property type="match status" value="1"/>
</dbReference>
<comment type="function">
    <text evidence="10">Catalyzes the synthesis of alpha-ribazole-5'-phosphate from nicotinate mononucleotide (NAMN) and 5,6-dimethylbenzimidazole (DMB).</text>
</comment>
<protein>
    <recommendedName>
        <fullName evidence="4 10">Nicotinate-nucleotide--dimethylbenzimidazole phosphoribosyltransferase</fullName>
        <shortName evidence="10">NN:DBI PRT</shortName>
        <ecNumber evidence="3 10">2.4.2.21</ecNumber>
    </recommendedName>
    <alternativeName>
        <fullName evidence="8 10">N(1)-alpha-phosphoribosyltransferase</fullName>
    </alternativeName>
</protein>
<sequence length="357" mass="37776">MILDIVVPALDKSRLNEIIHQINNKTKPLGALGDLEKIASQLALIQQNEEHNQNNQGIEIKLSKPSILVFAGDHGIAAQGVSIAPSEVTQQMVLNFLAGGAAINCFCLANDIDFKIIDAGIKTEITPTPENLIVQRIQAGTQDFSITSAMSVEQANQAIQLGFVLTQSIIDQGCNLIGFGEMGIANTSSASALLSAFTGIEVKETVGLGTGISNQQLTTKLTCIEKALARLSVTEMKPDEILAELGGFEIAQIVGAILAAAQRQKTIVIDGFIVTVAALIATRIQANALDYMIFSHSGDEKAHQTVLGELNAKPLLKLGLRLGEGTGAALAMPLIKCAAEFFNNMATFDSAAVEKVV</sequence>
<dbReference type="UniPathway" id="UPA00061">
    <property type="reaction ID" value="UER00516"/>
</dbReference>
<feature type="active site" description="Proton acceptor" evidence="10">
    <location>
        <position position="324"/>
    </location>
</feature>
<proteinExistence type="inferred from homology"/>
<dbReference type="PANTHER" id="PTHR43463">
    <property type="entry name" value="NICOTINATE-NUCLEOTIDE--DIMETHYLBENZIMIDAZOLE PHOSPHORIBOSYLTRANSFERASE"/>
    <property type="match status" value="1"/>
</dbReference>
<keyword evidence="7 10" id="KW-0808">Transferase</keyword>
<evidence type="ECO:0000256" key="1">
    <source>
        <dbReference type="ARBA" id="ARBA00005049"/>
    </source>
</evidence>
<dbReference type="Pfam" id="PF02277">
    <property type="entry name" value="DBI_PRT"/>
    <property type="match status" value="1"/>
</dbReference>
<dbReference type="PATRIC" id="fig|1513271.3.peg.2020"/>
<evidence type="ECO:0000256" key="6">
    <source>
        <dbReference type="ARBA" id="ARBA00022676"/>
    </source>
</evidence>
<keyword evidence="5 10" id="KW-0169">Cobalamin biosynthesis</keyword>
<dbReference type="OrthoDB" id="9781491at2"/>
<evidence type="ECO:0000256" key="4">
    <source>
        <dbReference type="ARBA" id="ARBA00015486"/>
    </source>
</evidence>
<accession>A0A0J8GXC3</accession>
<dbReference type="CDD" id="cd02439">
    <property type="entry name" value="DMB-PRT_CobT"/>
    <property type="match status" value="1"/>
</dbReference>
<dbReference type="EC" id="2.4.2.21" evidence="3 10"/>
<organism evidence="11 12">
    <name type="scientific">Catenovulum maritimum</name>
    <dbReference type="NCBI Taxonomy" id="1513271"/>
    <lineage>
        <taxon>Bacteria</taxon>
        <taxon>Pseudomonadati</taxon>
        <taxon>Pseudomonadota</taxon>
        <taxon>Gammaproteobacteria</taxon>
        <taxon>Alteromonadales</taxon>
        <taxon>Alteromonadaceae</taxon>
        <taxon>Catenovulum</taxon>
    </lineage>
</organism>